<dbReference type="AlphaFoldDB" id="X1F738"/>
<sequence length="134" mass="14650">MSAVTDPVSDMLTRIRNGYIAKMDSVSIPYSKLKTEIARILGEEGYIRSYEIRKDENAGGLIKIYLKYNKDKKSAITRLKRISKPGLRVYAQKDEIPKVLGGLGTVILSTSKGVLTGTGAKKLGVGGEVICSVW</sequence>
<keyword evidence="4" id="KW-0689">Ribosomal protein</keyword>
<evidence type="ECO:0000313" key="6">
    <source>
        <dbReference type="EMBL" id="GAH40742.1"/>
    </source>
</evidence>
<dbReference type="Gene3D" id="3.30.1370.30">
    <property type="match status" value="1"/>
</dbReference>
<dbReference type="InterPro" id="IPR047863">
    <property type="entry name" value="Ribosomal_uS8_CS"/>
</dbReference>
<dbReference type="GO" id="GO:0005737">
    <property type="term" value="C:cytoplasm"/>
    <property type="evidence" value="ECO:0007669"/>
    <property type="project" value="UniProtKB-ARBA"/>
</dbReference>
<keyword evidence="3" id="KW-0694">RNA-binding</keyword>
<dbReference type="GO" id="GO:0003735">
    <property type="term" value="F:structural constituent of ribosome"/>
    <property type="evidence" value="ECO:0007669"/>
    <property type="project" value="InterPro"/>
</dbReference>
<dbReference type="Gene3D" id="3.30.1490.10">
    <property type="match status" value="1"/>
</dbReference>
<dbReference type="GO" id="GO:0005840">
    <property type="term" value="C:ribosome"/>
    <property type="evidence" value="ECO:0007669"/>
    <property type="project" value="UniProtKB-KW"/>
</dbReference>
<dbReference type="Pfam" id="PF00410">
    <property type="entry name" value="Ribosomal_S8"/>
    <property type="match status" value="1"/>
</dbReference>
<dbReference type="PANTHER" id="PTHR11758">
    <property type="entry name" value="40S RIBOSOMAL PROTEIN S15A"/>
    <property type="match status" value="1"/>
</dbReference>
<dbReference type="PROSITE" id="PS00053">
    <property type="entry name" value="RIBOSOMAL_S8"/>
    <property type="match status" value="1"/>
</dbReference>
<dbReference type="InterPro" id="IPR000630">
    <property type="entry name" value="Ribosomal_uS8"/>
</dbReference>
<keyword evidence="5" id="KW-0687">Ribonucleoprotein</keyword>
<evidence type="ECO:0000256" key="5">
    <source>
        <dbReference type="ARBA" id="ARBA00023274"/>
    </source>
</evidence>
<evidence type="ECO:0000256" key="4">
    <source>
        <dbReference type="ARBA" id="ARBA00022980"/>
    </source>
</evidence>
<dbReference type="InterPro" id="IPR035987">
    <property type="entry name" value="Ribosomal_uS8_sf"/>
</dbReference>
<gene>
    <name evidence="6" type="ORF">S03H2_16443</name>
</gene>
<name>X1F738_9ZZZZ</name>
<evidence type="ECO:0000256" key="2">
    <source>
        <dbReference type="ARBA" id="ARBA00022730"/>
    </source>
</evidence>
<comment type="caution">
    <text evidence="6">The sequence shown here is derived from an EMBL/GenBank/DDBJ whole genome shotgun (WGS) entry which is preliminary data.</text>
</comment>
<dbReference type="FunFam" id="3.30.1490.10:FF:000001">
    <property type="entry name" value="30S ribosomal protein S8"/>
    <property type="match status" value="1"/>
</dbReference>
<dbReference type="HAMAP" id="MF_01302_B">
    <property type="entry name" value="Ribosomal_uS8_B"/>
    <property type="match status" value="1"/>
</dbReference>
<dbReference type="GO" id="GO:0019843">
    <property type="term" value="F:rRNA binding"/>
    <property type="evidence" value="ECO:0007669"/>
    <property type="project" value="UniProtKB-KW"/>
</dbReference>
<dbReference type="EMBL" id="BARU01008398">
    <property type="protein sequence ID" value="GAH40742.1"/>
    <property type="molecule type" value="Genomic_DNA"/>
</dbReference>
<keyword evidence="2" id="KW-0699">rRNA-binding</keyword>
<evidence type="ECO:0000256" key="3">
    <source>
        <dbReference type="ARBA" id="ARBA00022884"/>
    </source>
</evidence>
<organism evidence="6">
    <name type="scientific">marine sediment metagenome</name>
    <dbReference type="NCBI Taxonomy" id="412755"/>
    <lineage>
        <taxon>unclassified sequences</taxon>
        <taxon>metagenomes</taxon>
        <taxon>ecological metagenomes</taxon>
    </lineage>
</organism>
<dbReference type="GO" id="GO:1990904">
    <property type="term" value="C:ribonucleoprotein complex"/>
    <property type="evidence" value="ECO:0007669"/>
    <property type="project" value="UniProtKB-KW"/>
</dbReference>
<dbReference type="SUPFAM" id="SSF56047">
    <property type="entry name" value="Ribosomal protein S8"/>
    <property type="match status" value="1"/>
</dbReference>
<evidence type="ECO:0000256" key="1">
    <source>
        <dbReference type="ARBA" id="ARBA00006471"/>
    </source>
</evidence>
<accession>X1F738</accession>
<dbReference type="GO" id="GO:0006412">
    <property type="term" value="P:translation"/>
    <property type="evidence" value="ECO:0007669"/>
    <property type="project" value="InterPro"/>
</dbReference>
<reference evidence="6" key="1">
    <citation type="journal article" date="2014" name="Front. Microbiol.">
        <title>High frequency of phylogenetically diverse reductive dehalogenase-homologous genes in deep subseafloor sedimentary metagenomes.</title>
        <authorList>
            <person name="Kawai M."/>
            <person name="Futagami T."/>
            <person name="Toyoda A."/>
            <person name="Takaki Y."/>
            <person name="Nishi S."/>
            <person name="Hori S."/>
            <person name="Arai W."/>
            <person name="Tsubouchi T."/>
            <person name="Morono Y."/>
            <person name="Uchiyama I."/>
            <person name="Ito T."/>
            <person name="Fujiyama A."/>
            <person name="Inagaki F."/>
            <person name="Takami H."/>
        </authorList>
    </citation>
    <scope>NUCLEOTIDE SEQUENCE</scope>
    <source>
        <strain evidence="6">Expedition CK06-06</strain>
    </source>
</reference>
<proteinExistence type="inferred from homology"/>
<comment type="similarity">
    <text evidence="1">Belongs to the universal ribosomal protein uS8 family.</text>
</comment>
<protein>
    <recommendedName>
        <fullName evidence="7">30S ribosomal protein S8</fullName>
    </recommendedName>
</protein>
<dbReference type="NCBIfam" id="NF001109">
    <property type="entry name" value="PRK00136.1"/>
    <property type="match status" value="1"/>
</dbReference>
<dbReference type="FunFam" id="3.30.1370.30:FF:000002">
    <property type="entry name" value="30S ribosomal protein S8"/>
    <property type="match status" value="1"/>
</dbReference>
<evidence type="ECO:0008006" key="7">
    <source>
        <dbReference type="Google" id="ProtNLM"/>
    </source>
</evidence>